<name>A0A428KFW8_9BACT</name>
<dbReference type="EMBL" id="RWIT01000015">
    <property type="protein sequence ID" value="RSK45195.1"/>
    <property type="molecule type" value="Genomic_DNA"/>
</dbReference>
<gene>
    <name evidence="1" type="ORF">EI291_18970</name>
</gene>
<sequence length="133" mass="14824">MVEMRLLELRQCIRLSELEACALWGSLRRHLHLLGEQAALAPLATGTALTLRPLLTLAARTGRLAQDRWPLPPRGRPVRPRTLQLEFDEVLALLQAHQAGELRPLLAEQQAALLTAVGKVHQQAQNLSAHFRV</sequence>
<keyword evidence="2" id="KW-1185">Reference proteome</keyword>
<organism evidence="1 2">
    <name type="scientific">Hymenobacter rigui</name>
    <dbReference type="NCBI Taxonomy" id="334424"/>
    <lineage>
        <taxon>Bacteria</taxon>
        <taxon>Pseudomonadati</taxon>
        <taxon>Bacteroidota</taxon>
        <taxon>Cytophagia</taxon>
        <taxon>Cytophagales</taxon>
        <taxon>Hymenobacteraceae</taxon>
        <taxon>Hymenobacter</taxon>
    </lineage>
</organism>
<dbReference type="Proteomes" id="UP000273500">
    <property type="component" value="Unassembled WGS sequence"/>
</dbReference>
<dbReference type="AlphaFoldDB" id="A0A428KFW8"/>
<reference evidence="1 2" key="1">
    <citation type="submission" date="2018-12" db="EMBL/GenBank/DDBJ databases">
        <authorList>
            <person name="Feng G."/>
            <person name="Zhu H."/>
        </authorList>
    </citation>
    <scope>NUCLEOTIDE SEQUENCE [LARGE SCALE GENOMIC DNA]</scope>
    <source>
        <strain evidence="1 2">KCTC 12533</strain>
    </source>
</reference>
<accession>A0A428KFW8</accession>
<protein>
    <submittedName>
        <fullName evidence="1">Uncharacterized protein</fullName>
    </submittedName>
</protein>
<comment type="caution">
    <text evidence="1">The sequence shown here is derived from an EMBL/GenBank/DDBJ whole genome shotgun (WGS) entry which is preliminary data.</text>
</comment>
<proteinExistence type="predicted"/>
<evidence type="ECO:0000313" key="1">
    <source>
        <dbReference type="EMBL" id="RSK45195.1"/>
    </source>
</evidence>
<evidence type="ECO:0000313" key="2">
    <source>
        <dbReference type="Proteomes" id="UP000273500"/>
    </source>
</evidence>
<dbReference type="RefSeq" id="WP_125423799.1">
    <property type="nucleotide sequence ID" value="NZ_RWIT01000015.1"/>
</dbReference>